<organism evidence="1">
    <name type="scientific">Drosophila melanogaster</name>
    <name type="common">Fruit fly</name>
    <dbReference type="NCBI Taxonomy" id="7227"/>
    <lineage>
        <taxon>Eukaryota</taxon>
        <taxon>Metazoa</taxon>
        <taxon>Ecdysozoa</taxon>
        <taxon>Arthropoda</taxon>
        <taxon>Hexapoda</taxon>
        <taxon>Insecta</taxon>
        <taxon>Pterygota</taxon>
        <taxon>Neoptera</taxon>
        <taxon>Endopterygota</taxon>
        <taxon>Diptera</taxon>
        <taxon>Brachycera</taxon>
        <taxon>Muscomorpha</taxon>
        <taxon>Ephydroidea</taxon>
        <taxon>Drosophilidae</taxon>
        <taxon>Drosophila</taxon>
        <taxon>Sophophora</taxon>
    </lineage>
</organism>
<name>Q6IJ64_DROME</name>
<reference evidence="1" key="1">
    <citation type="journal article" date="2003" name="Genome Biol.">
        <title>An integrated gene annotation and transcriptional profiling approach towards the full gene content of the Drosophila genome.</title>
        <authorList>
            <person name="Hild M."/>
            <person name="Beckmann B."/>
            <person name="Haas S.A."/>
            <person name="Koch B."/>
            <person name="Solovyev V."/>
            <person name="Busold C."/>
            <person name="Fellenberg K."/>
            <person name="Boutros M."/>
            <person name="Vingron M."/>
            <person name="Sauer F."/>
            <person name="Hoheisel J.D."/>
            <person name="Paro R."/>
        </authorList>
    </citation>
    <scope>NUCLEOTIDE SEQUENCE</scope>
</reference>
<gene>
    <name evidence="1" type="ORF">HDC15804</name>
</gene>
<dbReference type="AlphaFoldDB" id="Q6IJ64"/>
<sequence length="77" mass="8991">MQQQRQWQEALEQLERLEELEGSRNLECGGSNSCRTRRAELPPRTSRQTNMCSASENQEHVLQLFLAPCSLSFRWPL</sequence>
<accession>Q6IJ64</accession>
<protein>
    <submittedName>
        <fullName evidence="1">HDC15804</fullName>
    </submittedName>
</protein>
<dbReference type="EMBL" id="BK002852">
    <property type="protein sequence ID" value="DAA04357.1"/>
    <property type="molecule type" value="Genomic_DNA"/>
</dbReference>
<proteinExistence type="predicted"/>
<evidence type="ECO:0000313" key="1">
    <source>
        <dbReference type="EMBL" id="DAA04357.1"/>
    </source>
</evidence>